<keyword evidence="2" id="KW-1185">Reference proteome</keyword>
<name>A0A5C8LSE5_9GAMM</name>
<sequence>MDTLRHANIEGDNAWVVDTALASAATLHNMDGTEGRLIVTQDEHGQARYIVQNMSQIPLNEDAKAYIQQQGLGYSFTEQYQSQATQGGFGYDLFSGKPLDETGRYSVGYMVEDKIFSVPHFACGTAECVAQKQNIDWSAPSAQAYHTALSAKALDDTSTIATGVSLFTPLGILTKGLHYYSLGSSMTSGYLKDEFLKTSVSEASSYLYGKGLEEKFGKGLGGHINSGLSLIGVHDGIGGFVSDTYKIISEEPNKNVGESDNRDDK</sequence>
<dbReference type="AlphaFoldDB" id="A0A5C8LSE5"/>
<dbReference type="Proteomes" id="UP000321814">
    <property type="component" value="Unassembled WGS sequence"/>
</dbReference>
<reference evidence="1 2" key="1">
    <citation type="submission" date="2019-08" db="EMBL/GenBank/DDBJ databases">
        <title>Draft genome analysis of Rheinheimera tangshanensis isolated from the roots of fresh rice plants (Oryza sativa).</title>
        <authorList>
            <person name="Yu Q."/>
            <person name="Qi Y."/>
            <person name="Zhang H."/>
            <person name="Pu J."/>
        </authorList>
    </citation>
    <scope>NUCLEOTIDE SEQUENCE [LARGE SCALE GENOMIC DNA]</scope>
    <source>
        <strain evidence="1 2">JA3-B52</strain>
    </source>
</reference>
<proteinExistence type="predicted"/>
<gene>
    <name evidence="1" type="ORF">FU839_14710</name>
</gene>
<organism evidence="1 2">
    <name type="scientific">Rheinheimera tangshanensis</name>
    <dbReference type="NCBI Taxonomy" id="400153"/>
    <lineage>
        <taxon>Bacteria</taxon>
        <taxon>Pseudomonadati</taxon>
        <taxon>Pseudomonadota</taxon>
        <taxon>Gammaproteobacteria</taxon>
        <taxon>Chromatiales</taxon>
        <taxon>Chromatiaceae</taxon>
        <taxon>Rheinheimera</taxon>
    </lineage>
</organism>
<protein>
    <submittedName>
        <fullName evidence="1">Uncharacterized protein</fullName>
    </submittedName>
</protein>
<dbReference type="EMBL" id="VRLR01000010">
    <property type="protein sequence ID" value="TXK79587.1"/>
    <property type="molecule type" value="Genomic_DNA"/>
</dbReference>
<evidence type="ECO:0000313" key="1">
    <source>
        <dbReference type="EMBL" id="TXK79587.1"/>
    </source>
</evidence>
<dbReference type="RefSeq" id="WP_147904968.1">
    <property type="nucleotide sequence ID" value="NZ_BAAAGC010000002.1"/>
</dbReference>
<accession>A0A5C8LSE5</accession>
<dbReference type="OrthoDB" id="2664633at2"/>
<comment type="caution">
    <text evidence="1">The sequence shown here is derived from an EMBL/GenBank/DDBJ whole genome shotgun (WGS) entry which is preliminary data.</text>
</comment>
<evidence type="ECO:0000313" key="2">
    <source>
        <dbReference type="Proteomes" id="UP000321814"/>
    </source>
</evidence>